<comment type="caution">
    <text evidence="2">The sequence shown here is derived from an EMBL/GenBank/DDBJ whole genome shotgun (WGS) entry which is preliminary data.</text>
</comment>
<accession>A0ABV6QKT1</accession>
<dbReference type="EMBL" id="JBHLTC010000018">
    <property type="protein sequence ID" value="MFC0625150.1"/>
    <property type="molecule type" value="Genomic_DNA"/>
</dbReference>
<keyword evidence="1" id="KW-0812">Transmembrane</keyword>
<keyword evidence="1" id="KW-1133">Transmembrane helix</keyword>
<evidence type="ECO:0000256" key="1">
    <source>
        <dbReference type="SAM" id="Phobius"/>
    </source>
</evidence>
<evidence type="ECO:0000313" key="2">
    <source>
        <dbReference type="EMBL" id="MFC0625150.1"/>
    </source>
</evidence>
<keyword evidence="3" id="KW-1185">Reference proteome</keyword>
<feature type="transmembrane region" description="Helical" evidence="1">
    <location>
        <begin position="102"/>
        <end position="123"/>
    </location>
</feature>
<dbReference type="Proteomes" id="UP001589890">
    <property type="component" value="Unassembled WGS sequence"/>
</dbReference>
<gene>
    <name evidence="2" type="ORF">ACFFGN_13815</name>
</gene>
<keyword evidence="1" id="KW-0472">Membrane</keyword>
<feature type="transmembrane region" description="Helical" evidence="1">
    <location>
        <begin position="72"/>
        <end position="90"/>
    </location>
</feature>
<reference evidence="2 3" key="1">
    <citation type="submission" date="2024-09" db="EMBL/GenBank/DDBJ databases">
        <authorList>
            <person name="Sun Q."/>
            <person name="Mori K."/>
        </authorList>
    </citation>
    <scope>NUCLEOTIDE SEQUENCE [LARGE SCALE GENOMIC DNA]</scope>
    <source>
        <strain evidence="2 3">CGMCC 1.15906</strain>
    </source>
</reference>
<proteinExistence type="predicted"/>
<sequence>MSDLGVTRDQVHERILLVAASVLLAVSASSRWIHDTKAAANTGTDHEYSGWGLVTFLDTSGAEPGEYALSPYLAFLLPLVLAVVVGGILLPPAEIGGWVGQVLGWVAIGLSAALVLLAISVGRNDEVDLGGGLVASAALSAGLAVLYFRTAQNPWPTADPRPSVGWRRKA</sequence>
<dbReference type="RefSeq" id="WP_380047271.1">
    <property type="nucleotide sequence ID" value="NZ_JBHLTC010000018.1"/>
</dbReference>
<feature type="transmembrane region" description="Helical" evidence="1">
    <location>
        <begin position="15"/>
        <end position="33"/>
    </location>
</feature>
<name>A0ABV6QKT1_9ACTN</name>
<organism evidence="2 3">
    <name type="scientific">Kribbella deserti</name>
    <dbReference type="NCBI Taxonomy" id="1926257"/>
    <lineage>
        <taxon>Bacteria</taxon>
        <taxon>Bacillati</taxon>
        <taxon>Actinomycetota</taxon>
        <taxon>Actinomycetes</taxon>
        <taxon>Propionibacteriales</taxon>
        <taxon>Kribbellaceae</taxon>
        <taxon>Kribbella</taxon>
    </lineage>
</organism>
<evidence type="ECO:0000313" key="3">
    <source>
        <dbReference type="Proteomes" id="UP001589890"/>
    </source>
</evidence>
<feature type="transmembrane region" description="Helical" evidence="1">
    <location>
        <begin position="129"/>
        <end position="148"/>
    </location>
</feature>
<protein>
    <submittedName>
        <fullName evidence="2">Uncharacterized protein</fullName>
    </submittedName>
</protein>